<evidence type="ECO:0000256" key="2">
    <source>
        <dbReference type="ARBA" id="ARBA00011152"/>
    </source>
</evidence>
<gene>
    <name evidence="10 12" type="primary">hisH</name>
    <name evidence="12" type="ORF">MOX91_07195</name>
</gene>
<dbReference type="Gene3D" id="3.40.50.880">
    <property type="match status" value="1"/>
</dbReference>
<reference evidence="12 13" key="1">
    <citation type="submission" date="2022-03" db="EMBL/GenBank/DDBJ databases">
        <title>Novel taxa within the pig intestine.</title>
        <authorList>
            <person name="Wylensek D."/>
            <person name="Bishof K."/>
            <person name="Afrizal A."/>
            <person name="Clavel T."/>
        </authorList>
    </citation>
    <scope>NUCLEOTIDE SEQUENCE [LARGE SCALE GENOMIC DNA]</scope>
    <source>
        <strain evidence="12 13">CLA-KB-P66</strain>
    </source>
</reference>
<dbReference type="EMBL" id="JALBUT010000007">
    <property type="protein sequence ID" value="MDX8415959.1"/>
    <property type="molecule type" value="Genomic_DNA"/>
</dbReference>
<dbReference type="HAMAP" id="MF_00278">
    <property type="entry name" value="HisH"/>
    <property type="match status" value="1"/>
</dbReference>
<comment type="pathway">
    <text evidence="1 10">Amino-acid biosynthesis; L-histidine biosynthesis; L-histidine from 5-phospho-alpha-D-ribose 1-diphosphate: step 5/9.</text>
</comment>
<evidence type="ECO:0000256" key="10">
    <source>
        <dbReference type="HAMAP-Rule" id="MF_00278"/>
    </source>
</evidence>
<dbReference type="NCBIfam" id="TIGR01855">
    <property type="entry name" value="IMP_synth_hisH"/>
    <property type="match status" value="1"/>
</dbReference>
<keyword evidence="3 10" id="KW-0028">Amino-acid biosynthesis</keyword>
<dbReference type="RefSeq" id="WP_370397413.1">
    <property type="nucleotide sequence ID" value="NZ_JALBUT010000007.1"/>
</dbReference>
<accession>A0ABU4WIB5</accession>
<keyword evidence="13" id="KW-1185">Reference proteome</keyword>
<dbReference type="EC" id="3.5.1.2" evidence="10"/>
<comment type="caution">
    <text evidence="12">The sequence shown here is derived from an EMBL/GenBank/DDBJ whole genome shotgun (WGS) entry which is preliminary data.</text>
</comment>
<keyword evidence="10" id="KW-0963">Cytoplasm</keyword>
<organism evidence="12 13">
    <name type="scientific">Intestinicryptomonas porci</name>
    <dbReference type="NCBI Taxonomy" id="2926320"/>
    <lineage>
        <taxon>Bacteria</taxon>
        <taxon>Pseudomonadati</taxon>
        <taxon>Verrucomicrobiota</taxon>
        <taxon>Opitutia</taxon>
        <taxon>Opitutales</taxon>
        <taxon>Intestinicryptomonaceae</taxon>
        <taxon>Intestinicryptomonas</taxon>
    </lineage>
</organism>
<comment type="subcellular location">
    <subcellularLocation>
        <location evidence="10">Cytoplasm</location>
    </subcellularLocation>
</comment>
<sequence length="206" mass="22914">MRSVAVIDYGMGNLRSVLKAWEAAGAKSRLVSSPSDIDDNDVLVFPGQGAIVDTMKLLKDTGFDSAIRSWIKDEKPFFGICLGLQALFEYSEEGGHSECLGVFKGSVKKFDVPREFKVPHMGWDDVSFKPNEKLLRGISVSGEQFYFVHSYCVHTPESDIVFGTSEYGGMEFVSAILRGKLMACQFHPEKSQSKGLQLYKNFLGYV</sequence>
<dbReference type="PIRSF" id="PIRSF000495">
    <property type="entry name" value="Amidotransf_hisH"/>
    <property type="match status" value="1"/>
</dbReference>
<dbReference type="SUPFAM" id="SSF52317">
    <property type="entry name" value="Class I glutamine amidotransferase-like"/>
    <property type="match status" value="1"/>
</dbReference>
<keyword evidence="7 10" id="KW-0456">Lyase</keyword>
<evidence type="ECO:0000259" key="11">
    <source>
        <dbReference type="Pfam" id="PF00117"/>
    </source>
</evidence>
<name>A0ABU4WIB5_9BACT</name>
<keyword evidence="4 10" id="KW-0378">Hydrolase</keyword>
<dbReference type="InterPro" id="IPR017926">
    <property type="entry name" value="GATASE"/>
</dbReference>
<feature type="active site" evidence="10">
    <location>
        <position position="187"/>
    </location>
</feature>
<dbReference type="PANTHER" id="PTHR42701">
    <property type="entry name" value="IMIDAZOLE GLYCEROL PHOSPHATE SYNTHASE SUBUNIT HISH"/>
    <property type="match status" value="1"/>
</dbReference>
<dbReference type="InterPro" id="IPR010139">
    <property type="entry name" value="Imidazole-glycPsynth_HisH"/>
</dbReference>
<dbReference type="PROSITE" id="PS51274">
    <property type="entry name" value="GATASE_COBBQ"/>
    <property type="match status" value="1"/>
</dbReference>
<comment type="catalytic activity">
    <reaction evidence="8 10">
        <text>5-[(5-phospho-1-deoxy-D-ribulos-1-ylimino)methylamino]-1-(5-phospho-beta-D-ribosyl)imidazole-4-carboxamide + L-glutamine = D-erythro-1-(imidazol-4-yl)glycerol 3-phosphate + 5-amino-1-(5-phospho-beta-D-ribosyl)imidazole-4-carboxamide + L-glutamate + H(+)</text>
        <dbReference type="Rhea" id="RHEA:24793"/>
        <dbReference type="ChEBI" id="CHEBI:15378"/>
        <dbReference type="ChEBI" id="CHEBI:29985"/>
        <dbReference type="ChEBI" id="CHEBI:58278"/>
        <dbReference type="ChEBI" id="CHEBI:58359"/>
        <dbReference type="ChEBI" id="CHEBI:58475"/>
        <dbReference type="ChEBI" id="CHEBI:58525"/>
        <dbReference type="EC" id="4.3.2.10"/>
    </reaction>
</comment>
<keyword evidence="6 10" id="KW-0368">Histidine biosynthesis</keyword>
<dbReference type="InterPro" id="IPR029062">
    <property type="entry name" value="Class_I_gatase-like"/>
</dbReference>
<keyword evidence="5 10" id="KW-0315">Glutamine amidotransferase</keyword>
<comment type="function">
    <text evidence="10">IGPS catalyzes the conversion of PRFAR and glutamine to IGP, AICAR and glutamate. The HisH subunit catalyzes the hydrolysis of glutamine to glutamate and ammonia as part of the synthesis of IGP and AICAR. The resulting ammonia molecule is channeled to the active site of HisF.</text>
</comment>
<dbReference type="EC" id="4.3.2.10" evidence="10"/>
<evidence type="ECO:0000313" key="13">
    <source>
        <dbReference type="Proteomes" id="UP001275932"/>
    </source>
</evidence>
<evidence type="ECO:0000256" key="1">
    <source>
        <dbReference type="ARBA" id="ARBA00005091"/>
    </source>
</evidence>
<dbReference type="GO" id="GO:0016829">
    <property type="term" value="F:lyase activity"/>
    <property type="evidence" value="ECO:0007669"/>
    <property type="project" value="UniProtKB-KW"/>
</dbReference>
<evidence type="ECO:0000256" key="5">
    <source>
        <dbReference type="ARBA" id="ARBA00022962"/>
    </source>
</evidence>
<comment type="subunit">
    <text evidence="2 10">Heterodimer of HisH and HisF.</text>
</comment>
<feature type="domain" description="Glutamine amidotransferase" evidence="11">
    <location>
        <begin position="6"/>
        <end position="202"/>
    </location>
</feature>
<dbReference type="Pfam" id="PF00117">
    <property type="entry name" value="GATase"/>
    <property type="match status" value="1"/>
</dbReference>
<feature type="active site" evidence="10">
    <location>
        <position position="189"/>
    </location>
</feature>
<evidence type="ECO:0000256" key="6">
    <source>
        <dbReference type="ARBA" id="ARBA00023102"/>
    </source>
</evidence>
<evidence type="ECO:0000256" key="3">
    <source>
        <dbReference type="ARBA" id="ARBA00022605"/>
    </source>
</evidence>
<dbReference type="Proteomes" id="UP001275932">
    <property type="component" value="Unassembled WGS sequence"/>
</dbReference>
<evidence type="ECO:0000313" key="12">
    <source>
        <dbReference type="EMBL" id="MDX8415959.1"/>
    </source>
</evidence>
<evidence type="ECO:0000256" key="9">
    <source>
        <dbReference type="ARBA" id="ARBA00049534"/>
    </source>
</evidence>
<evidence type="ECO:0000256" key="7">
    <source>
        <dbReference type="ARBA" id="ARBA00023239"/>
    </source>
</evidence>
<proteinExistence type="inferred from homology"/>
<dbReference type="PROSITE" id="PS51273">
    <property type="entry name" value="GATASE_TYPE_1"/>
    <property type="match status" value="1"/>
</dbReference>
<evidence type="ECO:0000256" key="4">
    <source>
        <dbReference type="ARBA" id="ARBA00022801"/>
    </source>
</evidence>
<dbReference type="PANTHER" id="PTHR42701:SF1">
    <property type="entry name" value="IMIDAZOLE GLYCEROL PHOSPHATE SYNTHASE SUBUNIT HISH"/>
    <property type="match status" value="1"/>
</dbReference>
<dbReference type="CDD" id="cd01748">
    <property type="entry name" value="GATase1_IGP_Synthase"/>
    <property type="match status" value="1"/>
</dbReference>
<protein>
    <recommendedName>
        <fullName evidence="10">Imidazole glycerol phosphate synthase subunit HisH</fullName>
        <ecNumber evidence="10">4.3.2.10</ecNumber>
    </recommendedName>
    <alternativeName>
        <fullName evidence="10">IGP synthase glutaminase subunit</fullName>
        <ecNumber evidence="10">3.5.1.2</ecNumber>
    </alternativeName>
    <alternativeName>
        <fullName evidence="10">IGP synthase subunit HisH</fullName>
    </alternativeName>
    <alternativeName>
        <fullName evidence="10">ImGP synthase subunit HisH</fullName>
        <shortName evidence="10">IGPS subunit HisH</shortName>
    </alternativeName>
</protein>
<evidence type="ECO:0000256" key="8">
    <source>
        <dbReference type="ARBA" id="ARBA00047838"/>
    </source>
</evidence>
<comment type="catalytic activity">
    <reaction evidence="9 10">
        <text>L-glutamine + H2O = L-glutamate + NH4(+)</text>
        <dbReference type="Rhea" id="RHEA:15889"/>
        <dbReference type="ChEBI" id="CHEBI:15377"/>
        <dbReference type="ChEBI" id="CHEBI:28938"/>
        <dbReference type="ChEBI" id="CHEBI:29985"/>
        <dbReference type="ChEBI" id="CHEBI:58359"/>
        <dbReference type="EC" id="3.5.1.2"/>
    </reaction>
</comment>
<feature type="active site" description="Nucleophile" evidence="10">
    <location>
        <position position="81"/>
    </location>
</feature>